<sequence length="285" mass="31337">MTEPTTWRGAELDLDAYLARIGYDGPRVATLPVLRALVRAHTTSIPFENLEIILGRGVPLDLASLQDKIIRRGRGGYCYENAALFAAALERFGFGVTGLSGRVTMGVVDTAPARPATHALLRVTTTDDPRAWLCDVGFGAGPLEPYELADSGGEFALGDWRFRLERRTGALGAPLWVLHQFARDGWVDRYSFTEDPQYPIDYAVGNHFVSTSPRSPFTTRPFLQRFHPGAHHVLDDLTLITEYPDGGAQTREVAASELPKLVAEVFDIALTEADAETLVTLPWRG</sequence>
<dbReference type="Gene3D" id="3.30.2140.10">
    <property type="entry name" value="Arylamine N-acetyltransferase"/>
    <property type="match status" value="1"/>
</dbReference>
<accession>A0ABW6PXY2</accession>
<dbReference type="Pfam" id="PF00797">
    <property type="entry name" value="Acetyltransf_2"/>
    <property type="match status" value="1"/>
</dbReference>
<protein>
    <submittedName>
        <fullName evidence="3">Arylamine N-acetyltransferase</fullName>
    </submittedName>
</protein>
<name>A0ABW6PXY2_9NOCA</name>
<evidence type="ECO:0000313" key="3">
    <source>
        <dbReference type="EMBL" id="MFF0547005.1"/>
    </source>
</evidence>
<evidence type="ECO:0000256" key="2">
    <source>
        <dbReference type="RuleBase" id="RU003452"/>
    </source>
</evidence>
<reference evidence="3 4" key="1">
    <citation type="submission" date="2024-10" db="EMBL/GenBank/DDBJ databases">
        <title>The Natural Products Discovery Center: Release of the First 8490 Sequenced Strains for Exploring Actinobacteria Biosynthetic Diversity.</title>
        <authorList>
            <person name="Kalkreuter E."/>
            <person name="Kautsar S.A."/>
            <person name="Yang D."/>
            <person name="Bader C.D."/>
            <person name="Teijaro C.N."/>
            <person name="Fluegel L."/>
            <person name="Davis C.M."/>
            <person name="Simpson J.R."/>
            <person name="Lauterbach L."/>
            <person name="Steele A.D."/>
            <person name="Gui C."/>
            <person name="Meng S."/>
            <person name="Li G."/>
            <person name="Viehrig K."/>
            <person name="Ye F."/>
            <person name="Su P."/>
            <person name="Kiefer A.F."/>
            <person name="Nichols A."/>
            <person name="Cepeda A.J."/>
            <person name="Yan W."/>
            <person name="Fan B."/>
            <person name="Jiang Y."/>
            <person name="Adhikari A."/>
            <person name="Zheng C.-J."/>
            <person name="Schuster L."/>
            <person name="Cowan T.M."/>
            <person name="Smanski M.J."/>
            <person name="Chevrette M.G."/>
            <person name="De Carvalho L.P.S."/>
            <person name="Shen B."/>
        </authorList>
    </citation>
    <scope>NUCLEOTIDE SEQUENCE [LARGE SCALE GENOMIC DNA]</scope>
    <source>
        <strain evidence="3 4">NPDC004045</strain>
    </source>
</reference>
<evidence type="ECO:0000256" key="1">
    <source>
        <dbReference type="ARBA" id="ARBA00006547"/>
    </source>
</evidence>
<keyword evidence="4" id="KW-1185">Reference proteome</keyword>
<dbReference type="PANTHER" id="PTHR11786">
    <property type="entry name" value="N-HYDROXYARYLAMINE O-ACETYLTRANSFERASE"/>
    <property type="match status" value="1"/>
</dbReference>
<gene>
    <name evidence="3" type="ORF">ACFYTF_29625</name>
</gene>
<dbReference type="PRINTS" id="PR01543">
    <property type="entry name" value="ANATRNSFRASE"/>
</dbReference>
<organism evidence="3 4">
    <name type="scientific">Nocardia thailandica</name>
    <dbReference type="NCBI Taxonomy" id="257275"/>
    <lineage>
        <taxon>Bacteria</taxon>
        <taxon>Bacillati</taxon>
        <taxon>Actinomycetota</taxon>
        <taxon>Actinomycetes</taxon>
        <taxon>Mycobacteriales</taxon>
        <taxon>Nocardiaceae</taxon>
        <taxon>Nocardia</taxon>
    </lineage>
</organism>
<dbReference type="EMBL" id="JBIAMX010000030">
    <property type="protein sequence ID" value="MFF0547005.1"/>
    <property type="molecule type" value="Genomic_DNA"/>
</dbReference>
<dbReference type="RefSeq" id="WP_387703170.1">
    <property type="nucleotide sequence ID" value="NZ_JBIAMX010000030.1"/>
</dbReference>
<evidence type="ECO:0000313" key="4">
    <source>
        <dbReference type="Proteomes" id="UP001601444"/>
    </source>
</evidence>
<dbReference type="InterPro" id="IPR038765">
    <property type="entry name" value="Papain-like_cys_pep_sf"/>
</dbReference>
<dbReference type="SUPFAM" id="SSF54001">
    <property type="entry name" value="Cysteine proteinases"/>
    <property type="match status" value="1"/>
</dbReference>
<comment type="caution">
    <text evidence="3">The sequence shown here is derived from an EMBL/GenBank/DDBJ whole genome shotgun (WGS) entry which is preliminary data.</text>
</comment>
<dbReference type="Gene3D" id="2.40.128.150">
    <property type="entry name" value="Cysteine proteinases"/>
    <property type="match status" value="1"/>
</dbReference>
<dbReference type="InterPro" id="IPR001447">
    <property type="entry name" value="Arylamine_N-AcTrfase"/>
</dbReference>
<proteinExistence type="inferred from homology"/>
<dbReference type="PANTHER" id="PTHR11786:SF0">
    <property type="entry name" value="ARYLAMINE N-ACETYLTRANSFERASE 4-RELATED"/>
    <property type="match status" value="1"/>
</dbReference>
<comment type="similarity">
    <text evidence="1 2">Belongs to the arylamine N-acetyltransferase family.</text>
</comment>
<dbReference type="Proteomes" id="UP001601444">
    <property type="component" value="Unassembled WGS sequence"/>
</dbReference>